<gene>
    <name evidence="2" type="ORF">H9I45_04485</name>
</gene>
<protein>
    <submittedName>
        <fullName evidence="2">Uncharacterized protein</fullName>
    </submittedName>
</protein>
<proteinExistence type="predicted"/>
<dbReference type="Proteomes" id="UP000516764">
    <property type="component" value="Chromosome"/>
</dbReference>
<sequence>MRENRVRRMSPSVGYIGFGNKTDAFSKSSKTPFSKIKQIYGDELEKINSVRKIGNLSFNEISKLEKENIRKKIKSEIRKSRIRNLFLFGVSILVVFLIILLALYWFN</sequence>
<dbReference type="RefSeq" id="WP_088352873.1">
    <property type="nucleotide sequence ID" value="NZ_CP061813.1"/>
</dbReference>
<dbReference type="KEGG" id="phal:H9I45_04485"/>
<dbReference type="AlphaFoldDB" id="A0A7L8AI83"/>
<dbReference type="OrthoDB" id="1453627at2"/>
<reference evidence="2 3" key="1">
    <citation type="journal article" date="2016" name="Int. J. Syst. Evol. Microbiol.">
        <title>Polaribacter haliotis sp. nov., isolated from the gut of abalone Haliotis discus hannai.</title>
        <authorList>
            <person name="Kim Y.O."/>
            <person name="Park I.S."/>
            <person name="Park S."/>
            <person name="Nam B.H."/>
            <person name="Park J.M."/>
            <person name="Kim D.G."/>
            <person name="Yoon J.H."/>
        </authorList>
    </citation>
    <scope>NUCLEOTIDE SEQUENCE [LARGE SCALE GENOMIC DNA]</scope>
    <source>
        <strain evidence="2 3">KCTC 52418</strain>
    </source>
</reference>
<dbReference type="EMBL" id="CP061813">
    <property type="protein sequence ID" value="QOD61713.1"/>
    <property type="molecule type" value="Genomic_DNA"/>
</dbReference>
<evidence type="ECO:0000313" key="3">
    <source>
        <dbReference type="Proteomes" id="UP000516764"/>
    </source>
</evidence>
<organism evidence="2 3">
    <name type="scientific">Polaribacter haliotis</name>
    <dbReference type="NCBI Taxonomy" id="1888915"/>
    <lineage>
        <taxon>Bacteria</taxon>
        <taxon>Pseudomonadati</taxon>
        <taxon>Bacteroidota</taxon>
        <taxon>Flavobacteriia</taxon>
        <taxon>Flavobacteriales</taxon>
        <taxon>Flavobacteriaceae</taxon>
    </lineage>
</organism>
<name>A0A7L8AI83_9FLAO</name>
<evidence type="ECO:0000313" key="2">
    <source>
        <dbReference type="EMBL" id="QOD61713.1"/>
    </source>
</evidence>
<keyword evidence="3" id="KW-1185">Reference proteome</keyword>
<feature type="transmembrane region" description="Helical" evidence="1">
    <location>
        <begin position="85"/>
        <end position="106"/>
    </location>
</feature>
<keyword evidence="1" id="KW-0812">Transmembrane</keyword>
<keyword evidence="1" id="KW-0472">Membrane</keyword>
<keyword evidence="1" id="KW-1133">Transmembrane helix</keyword>
<evidence type="ECO:0000256" key="1">
    <source>
        <dbReference type="SAM" id="Phobius"/>
    </source>
</evidence>
<accession>A0A7L8AI83</accession>